<name>A0AB39AKN1_9CAUD</name>
<dbReference type="EMBL" id="PP947710">
    <property type="protein sequence ID" value="XDG31330.1"/>
    <property type="molecule type" value="Genomic_DNA"/>
</dbReference>
<proteinExistence type="predicted"/>
<gene>
    <name evidence="1" type="ORF">NJGIMKJC_CDS0064</name>
</gene>
<protein>
    <submittedName>
        <fullName evidence="1">Uncharacterized protein</fullName>
    </submittedName>
</protein>
<accession>A0AB39AKN1</accession>
<reference evidence="1" key="1">
    <citation type="submission" date="2024-06" db="EMBL/GenBank/DDBJ databases">
        <title>The complete genome of Mycolicibacterium smegmatis phage.</title>
        <authorList>
            <person name="Zong M."/>
            <person name="Wu X."/>
            <person name="Feng Y."/>
        </authorList>
    </citation>
    <scope>NUCLEOTIDE SEQUENCE</scope>
</reference>
<organism evidence="1">
    <name type="scientific">Mycolicibacterium phage phi1_186018</name>
    <dbReference type="NCBI Taxonomy" id="3236641"/>
    <lineage>
        <taxon>Viruses</taxon>
        <taxon>Duplodnaviria</taxon>
        <taxon>Heunggongvirae</taxon>
        <taxon>Uroviricota</taxon>
        <taxon>Caudoviricetes</taxon>
        <taxon>Bclasvirinae</taxon>
        <taxon>Coopervirus</taxon>
    </lineage>
</organism>
<sequence length="111" mass="11490">MPTTNADRAVVFGAGLLIGLAVGMPVGALITAEPAEHRVAEPTRITDTAPSISYAEYAYAATGTEPAEDDPAFDCRIHGNRICGPGNSQGVPPGQYRDVQPGTTLVSLLLP</sequence>
<evidence type="ECO:0000313" key="1">
    <source>
        <dbReference type="EMBL" id="XDG31330.1"/>
    </source>
</evidence>